<feature type="repeat" description="RCC1" evidence="15">
    <location>
        <begin position="464"/>
        <end position="515"/>
    </location>
</feature>
<dbReference type="PROSITE" id="PS00107">
    <property type="entry name" value="PROTEIN_KINASE_ATP"/>
    <property type="match status" value="1"/>
</dbReference>
<reference evidence="18" key="1">
    <citation type="journal article" date="2013" name="Genome Biol. Evol.">
        <title>Punctuated emergences of genetic and phenotypic innovations in eumetazoan, bilaterian, euteleostome, and hominidae ancestors.</title>
        <authorList>
            <person name="Wenger Y."/>
            <person name="Galliot B."/>
        </authorList>
    </citation>
    <scope>NUCLEOTIDE SEQUENCE</scope>
    <source>
        <tissue evidence="18">Whole animals</tissue>
    </source>
</reference>
<dbReference type="GO" id="GO:0046872">
    <property type="term" value="F:metal ion binding"/>
    <property type="evidence" value="ECO:0007669"/>
    <property type="project" value="UniProtKB-KW"/>
</dbReference>
<dbReference type="CDD" id="cd08215">
    <property type="entry name" value="STKc_Nek"/>
    <property type="match status" value="1"/>
</dbReference>
<keyword evidence="10" id="KW-0677">Repeat</keyword>
<feature type="repeat" description="RCC1" evidence="15">
    <location>
        <begin position="580"/>
        <end position="629"/>
    </location>
</feature>
<dbReference type="Gene3D" id="3.30.200.20">
    <property type="entry name" value="Phosphorylase Kinase, domain 1"/>
    <property type="match status" value="1"/>
</dbReference>
<comment type="subcellular location">
    <subcellularLocation>
        <location evidence="2">Cytoplasm</location>
    </subcellularLocation>
</comment>
<accession>T2MAP8</accession>
<keyword evidence="12 18" id="KW-0418">Kinase</keyword>
<evidence type="ECO:0000256" key="11">
    <source>
        <dbReference type="ARBA" id="ARBA00022741"/>
    </source>
</evidence>
<feature type="binding site" evidence="16">
    <location>
        <position position="35"/>
    </location>
    <ligand>
        <name>ATP</name>
        <dbReference type="ChEBI" id="CHEBI:30616"/>
    </ligand>
</feature>
<evidence type="ECO:0000256" key="7">
    <source>
        <dbReference type="ARBA" id="ARBA00022553"/>
    </source>
</evidence>
<keyword evidence="7" id="KW-0597">Phosphoprotein</keyword>
<feature type="domain" description="Protein kinase" evidence="17">
    <location>
        <begin position="6"/>
        <end position="261"/>
    </location>
</feature>
<dbReference type="InterPro" id="IPR011009">
    <property type="entry name" value="Kinase-like_dom_sf"/>
</dbReference>
<dbReference type="PANTHER" id="PTHR44535">
    <property type="entry name" value="PROTEIN CBG16200"/>
    <property type="match status" value="1"/>
</dbReference>
<name>T2MAP8_HYDVU</name>
<keyword evidence="8" id="KW-0808">Transferase</keyword>
<organism evidence="18">
    <name type="scientific">Hydra vulgaris</name>
    <name type="common">Hydra</name>
    <name type="synonym">Hydra attenuata</name>
    <dbReference type="NCBI Taxonomy" id="6087"/>
    <lineage>
        <taxon>Eukaryota</taxon>
        <taxon>Metazoa</taxon>
        <taxon>Cnidaria</taxon>
        <taxon>Hydrozoa</taxon>
        <taxon>Hydroidolina</taxon>
        <taxon>Anthoathecata</taxon>
        <taxon>Aplanulata</taxon>
        <taxon>Hydridae</taxon>
        <taxon>Hydra</taxon>
    </lineage>
</organism>
<dbReference type="InterPro" id="IPR009091">
    <property type="entry name" value="RCC1/BLIP-II"/>
</dbReference>
<dbReference type="Pfam" id="PF00069">
    <property type="entry name" value="Pkinase"/>
    <property type="match status" value="1"/>
</dbReference>
<dbReference type="PANTHER" id="PTHR44535:SF4">
    <property type="entry name" value="SERINE_THREONINE-PROTEIN KINASE NEK8"/>
    <property type="match status" value="1"/>
</dbReference>
<evidence type="ECO:0000256" key="6">
    <source>
        <dbReference type="ARBA" id="ARBA00022527"/>
    </source>
</evidence>
<dbReference type="FunFam" id="1.10.510.10:FF:000571">
    <property type="entry name" value="Maternal embryonic leucine zipper kinase"/>
    <property type="match status" value="1"/>
</dbReference>
<feature type="non-terminal residue" evidence="18">
    <location>
        <position position="1"/>
    </location>
</feature>
<dbReference type="SUPFAM" id="SSF50985">
    <property type="entry name" value="RCC1/BLIP-II"/>
    <property type="match status" value="1"/>
</dbReference>
<keyword evidence="6" id="KW-0723">Serine/threonine-protein kinase</keyword>
<dbReference type="PROSITE" id="PS00108">
    <property type="entry name" value="PROTEIN_KINASE_ST"/>
    <property type="match status" value="1"/>
</dbReference>
<dbReference type="Gene3D" id="2.130.10.30">
    <property type="entry name" value="Regulator of chromosome condensation 1/beta-lactamase-inhibitor protein II"/>
    <property type="match status" value="2"/>
</dbReference>
<evidence type="ECO:0000256" key="9">
    <source>
        <dbReference type="ARBA" id="ARBA00022723"/>
    </source>
</evidence>
<comment type="similarity">
    <text evidence="3">Belongs to the protein kinase superfamily. NEK Ser/Thr protein kinase family. NIMA subfamily.</text>
</comment>
<dbReference type="AlphaFoldDB" id="T2MAP8"/>
<feature type="repeat" description="RCC1" evidence="15">
    <location>
        <begin position="412"/>
        <end position="463"/>
    </location>
</feature>
<evidence type="ECO:0000256" key="10">
    <source>
        <dbReference type="ARBA" id="ARBA00022737"/>
    </source>
</evidence>
<proteinExistence type="evidence at transcript level"/>
<dbReference type="OrthoDB" id="248923at2759"/>
<dbReference type="GO" id="GO:0004674">
    <property type="term" value="F:protein serine/threonine kinase activity"/>
    <property type="evidence" value="ECO:0007669"/>
    <property type="project" value="UniProtKB-KW"/>
</dbReference>
<dbReference type="GO" id="GO:0005737">
    <property type="term" value="C:cytoplasm"/>
    <property type="evidence" value="ECO:0007669"/>
    <property type="project" value="UniProtKB-SubCell"/>
</dbReference>
<evidence type="ECO:0000256" key="1">
    <source>
        <dbReference type="ARBA" id="ARBA00001946"/>
    </source>
</evidence>
<dbReference type="InterPro" id="IPR017441">
    <property type="entry name" value="Protein_kinase_ATP_BS"/>
</dbReference>
<evidence type="ECO:0000256" key="16">
    <source>
        <dbReference type="PROSITE-ProRule" id="PRU10141"/>
    </source>
</evidence>
<evidence type="ECO:0000256" key="5">
    <source>
        <dbReference type="ARBA" id="ARBA00022490"/>
    </source>
</evidence>
<evidence type="ECO:0000256" key="13">
    <source>
        <dbReference type="ARBA" id="ARBA00022840"/>
    </source>
</evidence>
<sequence>MEKYDKDTKKAVGRGAFGVVYLYLRKEDRREVIIKQIAADDLTTEQRKGVINEIDVSAMFNHPNIIKYHEYFMEEKNFMIVMDYAPGGNLFDFLQQRQQQNMLLEEDEILKFFAQITRALHHIHNQNILHRDMKTHNILLDRRKKVLMICDFGIAKFLTKTNAITTVGTAHYMSPEVVEGKSYNKKSDIWSLGCILYELITLKRAFDGDSLSSIIQKIIKRGFSSMPEHYSEEIKDLVKGILQTDPVKRYDVNQILSQPVLINALLDLETDIGRIPCNYYQSKKAFNRNATSSGNILLEKEVYRSKSFTSWGDEASRQAAEQTSVVYCWGNGLYLPTFLPSPGADQFIKEVCVGRTKKLGLTSNGRVFMWENEHSDQSNDRLIPKLTSEFSGSTVAHISCGDHFIVAMTVHGMLMTWGSGAHGCLGHGTTDDLSTARVVEDLVGCTVIKVACGAAHVLALTTDNQVYVWGNGNSGNLGLNDLQERCNPTLVPLPSNFHPKSIFCGRNYSFIVSEEGSVLACGNNRYNKLGLLTEEQLETKNALTNDVLVFTKISSKPLCDHKIISIGTGNSHVAFLTDNGLLFMAGSNKNFQLGVKRPEGDLRPYLVNSLQRVEHVACGDSFTVAVTKNNKVFTWGCGKHGRLGLGNLEETTEPKEVIINDTNKAKFHSLSASNNTVLLAGQSYAKSSLLKKAVSRSLTFCRTYVGKQGVIRDDRSELAESVVTYLSPFTYKVRKTGAIHHARFLGKAIYYLKLQLLFNQLAFVQENNKLKTEIKLISEFIVCKMISTI</sequence>
<dbReference type="InterPro" id="IPR058923">
    <property type="entry name" value="RCC1-like_dom"/>
</dbReference>
<feature type="repeat" description="RCC1" evidence="15">
    <location>
        <begin position="630"/>
        <end position="675"/>
    </location>
</feature>
<comment type="cofactor">
    <cofactor evidence="1">
        <name>Mg(2+)</name>
        <dbReference type="ChEBI" id="CHEBI:18420"/>
    </cofactor>
</comment>
<evidence type="ECO:0000256" key="8">
    <source>
        <dbReference type="ARBA" id="ARBA00022679"/>
    </source>
</evidence>
<dbReference type="InterPro" id="IPR008271">
    <property type="entry name" value="Ser/Thr_kinase_AS"/>
</dbReference>
<evidence type="ECO:0000256" key="14">
    <source>
        <dbReference type="ARBA" id="ARBA00022842"/>
    </source>
</evidence>
<dbReference type="PRINTS" id="PR00633">
    <property type="entry name" value="RCCNDNSATION"/>
</dbReference>
<keyword evidence="9" id="KW-0479">Metal-binding</keyword>
<evidence type="ECO:0000256" key="3">
    <source>
        <dbReference type="ARBA" id="ARBA00010886"/>
    </source>
</evidence>
<dbReference type="PROSITE" id="PS50012">
    <property type="entry name" value="RCC1_3"/>
    <property type="match status" value="5"/>
</dbReference>
<dbReference type="EMBL" id="HAAD01002884">
    <property type="protein sequence ID" value="CDG69116.1"/>
    <property type="molecule type" value="mRNA"/>
</dbReference>
<gene>
    <name evidence="18" type="primary">NEK8</name>
</gene>
<dbReference type="SMART" id="SM00220">
    <property type="entry name" value="S_TKc"/>
    <property type="match status" value="1"/>
</dbReference>
<dbReference type="EC" id="2.7.11.1" evidence="4"/>
<dbReference type="InterPro" id="IPR000719">
    <property type="entry name" value="Prot_kinase_dom"/>
</dbReference>
<evidence type="ECO:0000259" key="17">
    <source>
        <dbReference type="PROSITE" id="PS50011"/>
    </source>
</evidence>
<dbReference type="PROSITE" id="PS50011">
    <property type="entry name" value="PROTEIN_KINASE_DOM"/>
    <property type="match status" value="1"/>
</dbReference>
<dbReference type="Gene3D" id="1.10.510.10">
    <property type="entry name" value="Transferase(Phosphotransferase) domain 1"/>
    <property type="match status" value="1"/>
</dbReference>
<dbReference type="SUPFAM" id="SSF56112">
    <property type="entry name" value="Protein kinase-like (PK-like)"/>
    <property type="match status" value="1"/>
</dbReference>
<evidence type="ECO:0000256" key="2">
    <source>
        <dbReference type="ARBA" id="ARBA00004496"/>
    </source>
</evidence>
<dbReference type="GO" id="GO:0005524">
    <property type="term" value="F:ATP binding"/>
    <property type="evidence" value="ECO:0007669"/>
    <property type="project" value="UniProtKB-UniRule"/>
</dbReference>
<protein>
    <recommendedName>
        <fullName evidence="4">non-specific serine/threonine protein kinase</fullName>
        <ecNumber evidence="4">2.7.11.1</ecNumber>
    </recommendedName>
</protein>
<evidence type="ECO:0000256" key="12">
    <source>
        <dbReference type="ARBA" id="ARBA00022777"/>
    </source>
</evidence>
<dbReference type="InterPro" id="IPR000408">
    <property type="entry name" value="Reg_chr_condens"/>
</dbReference>
<feature type="repeat" description="RCC1" evidence="15">
    <location>
        <begin position="516"/>
        <end position="579"/>
    </location>
</feature>
<dbReference type="Pfam" id="PF25390">
    <property type="entry name" value="WD40_RLD"/>
    <property type="match status" value="1"/>
</dbReference>
<evidence type="ECO:0000256" key="15">
    <source>
        <dbReference type="PROSITE-ProRule" id="PRU00235"/>
    </source>
</evidence>
<evidence type="ECO:0000313" key="18">
    <source>
        <dbReference type="EMBL" id="CDG69116.1"/>
    </source>
</evidence>
<dbReference type="InterPro" id="IPR051997">
    <property type="entry name" value="STK_NEK"/>
</dbReference>
<keyword evidence="11 16" id="KW-0547">Nucleotide-binding</keyword>
<keyword evidence="13 16" id="KW-0067">ATP-binding</keyword>
<keyword evidence="14" id="KW-0460">Magnesium</keyword>
<keyword evidence="5" id="KW-0963">Cytoplasm</keyword>
<evidence type="ECO:0000256" key="4">
    <source>
        <dbReference type="ARBA" id="ARBA00012513"/>
    </source>
</evidence>